<sequence>MARNAEESVRWLRDQTQASSDQADEQEVSSCIGKNSEIVKPQRKRNTVCVISCLSISLILNVTLGIVVVCLVRNKQAKINNEPVHLELSYESRTGDDTICVPCRGPLSTDLTLTNSDFVSFHQSLCCGSGESLSSLVKLFTEQSKEKRGKDYIPDNLISDDYRRENFTIERSGLYIIYFHFNFRVPTNYSNSPFTVTISITDSLDNVLLSQKRRLQKPMPNGGYENVVLFESLKLRRGTYFMKLDVSDKHTLYSYIGSKGLTVYKV</sequence>
<dbReference type="GO" id="GO:0006955">
    <property type="term" value="P:immune response"/>
    <property type="evidence" value="ECO:0007669"/>
    <property type="project" value="InterPro"/>
</dbReference>
<organism evidence="5 6">
    <name type="scientific">Crassostrea virginica</name>
    <name type="common">Eastern oyster</name>
    <dbReference type="NCBI Taxonomy" id="6565"/>
    <lineage>
        <taxon>Eukaryota</taxon>
        <taxon>Metazoa</taxon>
        <taxon>Spiralia</taxon>
        <taxon>Lophotrochozoa</taxon>
        <taxon>Mollusca</taxon>
        <taxon>Bivalvia</taxon>
        <taxon>Autobranchia</taxon>
        <taxon>Pteriomorphia</taxon>
        <taxon>Ostreida</taxon>
        <taxon>Ostreoidea</taxon>
        <taxon>Ostreidae</taxon>
        <taxon>Crassostrea</taxon>
    </lineage>
</organism>
<evidence type="ECO:0000256" key="2">
    <source>
        <dbReference type="SAM" id="MobiDB-lite"/>
    </source>
</evidence>
<dbReference type="KEGG" id="cvn:111101493"/>
<feature type="compositionally biased region" description="Basic and acidic residues" evidence="2">
    <location>
        <begin position="1"/>
        <end position="13"/>
    </location>
</feature>
<evidence type="ECO:0000256" key="3">
    <source>
        <dbReference type="SAM" id="Phobius"/>
    </source>
</evidence>
<proteinExistence type="inferred from homology"/>
<feature type="region of interest" description="Disordered" evidence="2">
    <location>
        <begin position="1"/>
        <end position="26"/>
    </location>
</feature>
<dbReference type="OrthoDB" id="10512746at2759"/>
<dbReference type="Proteomes" id="UP000694844">
    <property type="component" value="Chromosome 6"/>
</dbReference>
<evidence type="ECO:0000313" key="6">
    <source>
        <dbReference type="RefSeq" id="XP_022289720.1"/>
    </source>
</evidence>
<name>A0A8B8AEW9_CRAVI</name>
<keyword evidence="5" id="KW-1185">Reference proteome</keyword>
<dbReference type="GO" id="GO:0005164">
    <property type="term" value="F:tumor necrosis factor receptor binding"/>
    <property type="evidence" value="ECO:0007669"/>
    <property type="project" value="InterPro"/>
</dbReference>
<feature type="domain" description="THD" evidence="4">
    <location>
        <begin position="162"/>
        <end position="239"/>
    </location>
</feature>
<dbReference type="GO" id="GO:0016020">
    <property type="term" value="C:membrane"/>
    <property type="evidence" value="ECO:0007669"/>
    <property type="project" value="InterPro"/>
</dbReference>
<dbReference type="InterPro" id="IPR006052">
    <property type="entry name" value="TNF_dom"/>
</dbReference>
<gene>
    <name evidence="6" type="primary">LOC111101493</name>
</gene>
<keyword evidence="3" id="KW-0472">Membrane</keyword>
<reference evidence="6" key="1">
    <citation type="submission" date="2025-08" db="UniProtKB">
        <authorList>
            <consortium name="RefSeq"/>
        </authorList>
    </citation>
    <scope>IDENTIFICATION</scope>
    <source>
        <tissue evidence="6">Whole sample</tissue>
    </source>
</reference>
<dbReference type="AlphaFoldDB" id="A0A8B8AEW9"/>
<comment type="similarity">
    <text evidence="1">Belongs to the tumor necrosis factor family.</text>
</comment>
<evidence type="ECO:0000313" key="5">
    <source>
        <dbReference type="Proteomes" id="UP000694844"/>
    </source>
</evidence>
<dbReference type="RefSeq" id="XP_022289720.1">
    <property type="nucleotide sequence ID" value="XM_022434012.1"/>
</dbReference>
<protein>
    <submittedName>
        <fullName evidence="6">Uncharacterized protein LOC111101493</fullName>
    </submittedName>
</protein>
<feature type="transmembrane region" description="Helical" evidence="3">
    <location>
        <begin position="48"/>
        <end position="69"/>
    </location>
</feature>
<keyword evidence="3" id="KW-1133">Transmembrane helix</keyword>
<evidence type="ECO:0000256" key="1">
    <source>
        <dbReference type="ARBA" id="ARBA00008670"/>
    </source>
</evidence>
<accession>A0A8B8AEW9</accession>
<dbReference type="Pfam" id="PF00229">
    <property type="entry name" value="TNF"/>
    <property type="match status" value="1"/>
</dbReference>
<dbReference type="GeneID" id="111101493"/>
<keyword evidence="3" id="KW-0812">Transmembrane</keyword>
<evidence type="ECO:0000259" key="4">
    <source>
        <dbReference type="Pfam" id="PF00229"/>
    </source>
</evidence>
<dbReference type="SUPFAM" id="SSF49842">
    <property type="entry name" value="TNF-like"/>
    <property type="match status" value="1"/>
</dbReference>
<dbReference type="InterPro" id="IPR008983">
    <property type="entry name" value="Tumour_necrosis_fac-like_dom"/>
</dbReference>